<comment type="caution">
    <text evidence="6">The sequence shown here is derived from an EMBL/GenBank/DDBJ whole genome shotgun (WGS) entry which is preliminary data.</text>
</comment>
<dbReference type="InterPro" id="IPR018848">
    <property type="entry name" value="WIYLD_domain"/>
</dbReference>
<dbReference type="InterPro" id="IPR025776">
    <property type="entry name" value="SUVR4/1/2"/>
</dbReference>
<feature type="compositionally biased region" description="Low complexity" evidence="3">
    <location>
        <begin position="112"/>
        <end position="123"/>
    </location>
</feature>
<dbReference type="Gene3D" id="1.10.8.850">
    <property type="entry name" value="Histone-lysine N methyltransferase , C-terminal domain-like"/>
    <property type="match status" value="1"/>
</dbReference>
<dbReference type="PROSITE" id="PS51580">
    <property type="entry name" value="SAM_MT43_3"/>
    <property type="match status" value="1"/>
</dbReference>
<feature type="region of interest" description="Disordered" evidence="3">
    <location>
        <begin position="57"/>
        <end position="169"/>
    </location>
</feature>
<organism evidence="6 7">
    <name type="scientific">Rubroshorea leprosula</name>
    <dbReference type="NCBI Taxonomy" id="152421"/>
    <lineage>
        <taxon>Eukaryota</taxon>
        <taxon>Viridiplantae</taxon>
        <taxon>Streptophyta</taxon>
        <taxon>Embryophyta</taxon>
        <taxon>Tracheophyta</taxon>
        <taxon>Spermatophyta</taxon>
        <taxon>Magnoliopsida</taxon>
        <taxon>eudicotyledons</taxon>
        <taxon>Gunneridae</taxon>
        <taxon>Pentapetalae</taxon>
        <taxon>rosids</taxon>
        <taxon>malvids</taxon>
        <taxon>Malvales</taxon>
        <taxon>Dipterocarpaceae</taxon>
        <taxon>Rubroshorea</taxon>
    </lineage>
</organism>
<sequence length="908" mass="101333">MPPSQKVAKACKAMKPYGFPNWKVKAALKELLPLYDNQWELIEDDNYKVLFDRMVGEPKADERMEPEKNEASSSCRAKRGRSKKTEASLPLEPQDSEPLSKRLRPRYKKENSSVSISESTRISKTARRSRRQNRIEPMPGSKTSSETEDCEPLVKKPRRRQQQEQVSNAVDKSDLILTETSVVVLEGKENLLPFGYQEPFMEYLPRHQMEQSLVLVKAPDPLFVEIQLRRDAQFSHSCFEEEILHSTKLYLGGVETESNPVLQVEHAENSEAPKSKSELIQEKGKATGMPQVDAKEVTLSSDEGNDLLCFAEPQVVINKELCPSDNVHELRKNYSKHLITDEPSIGSILEDEVPLDVINLGKHLLLKAPSSLLCGDYSSNGNSYNEKKDDLKIPESRSPNGAEKDEVLGLSQLDIVSSPGGEVKLFFICKSSKQPGFCIPSLDMVVGSLEERYQKLYGLVTPNFSVMEVMRDICQSFLEIATTPTAERVSSMNESSIFDASKKLNVQNIQSDEHTGGSSSRPPKHSCGSIKFQNLIKVRPKIGRGITVSGFGSLHHLASFENRASGCNLKSSSGEAVQKHTSSPVILTPYDYIDDITRGKEKVKISLLNGSNAEKSLAFLYISQNMVYKGARVKFTMDCISEGDCCSHCSKDCLSFSMPCECAGQTEGEFAYAPGGLLKESFLEDCITLNQASERCHYFFCKDCPLERSNGGNQCELCEGHLMRKFIKECWSKCGCSNTCGNRVVQQGISVALQVFQALEGKGWGVRTLEDLPKGAFVCEYAGEVVTCSELDERNKQSTSSKKNMYSVLLDAGWGKEGILKDEEALCLDATRYGNVARFINHRCSDANLIEVPVKVEIPNHHYYHLALFTTRKVAAMEELTWDYGINFEGPEKPFKCQCGSLMCRDSN</sequence>
<dbReference type="Pfam" id="PF00856">
    <property type="entry name" value="SET"/>
    <property type="match status" value="1"/>
</dbReference>
<dbReference type="PROSITE" id="PS50280">
    <property type="entry name" value="SET"/>
    <property type="match status" value="1"/>
</dbReference>
<proteinExistence type="predicted"/>
<dbReference type="SMART" id="SM00468">
    <property type="entry name" value="PreSET"/>
    <property type="match status" value="1"/>
</dbReference>
<gene>
    <name evidence="6" type="ORF">SLEP1_g46967</name>
</gene>
<protein>
    <submittedName>
        <fullName evidence="6">Uncharacterized protein</fullName>
    </submittedName>
</protein>
<dbReference type="EMBL" id="BPVZ01000132">
    <property type="protein sequence ID" value="GKV39158.1"/>
    <property type="molecule type" value="Genomic_DNA"/>
</dbReference>
<dbReference type="InterPro" id="IPR007728">
    <property type="entry name" value="Pre-SET_dom"/>
</dbReference>
<dbReference type="Pfam" id="PF10440">
    <property type="entry name" value="WIYLD"/>
    <property type="match status" value="1"/>
</dbReference>
<dbReference type="GO" id="GO:0005694">
    <property type="term" value="C:chromosome"/>
    <property type="evidence" value="ECO:0007669"/>
    <property type="project" value="UniProtKB-SubCell"/>
</dbReference>
<dbReference type="Proteomes" id="UP001054252">
    <property type="component" value="Unassembled WGS sequence"/>
</dbReference>
<feature type="domain" description="SET" evidence="4">
    <location>
        <begin position="751"/>
        <end position="885"/>
    </location>
</feature>
<dbReference type="PANTHER" id="PTHR46450">
    <property type="entry name" value="INACTIVE HISTONE-LYSINE N-METHYLTRANSFERASE SUVR1-RELATED"/>
    <property type="match status" value="1"/>
</dbReference>
<keyword evidence="7" id="KW-1185">Reference proteome</keyword>
<dbReference type="InterPro" id="IPR001214">
    <property type="entry name" value="SET_dom"/>
</dbReference>
<dbReference type="PROSITE" id="PS50867">
    <property type="entry name" value="PRE_SET"/>
    <property type="match status" value="1"/>
</dbReference>
<evidence type="ECO:0000259" key="4">
    <source>
        <dbReference type="PROSITE" id="PS50280"/>
    </source>
</evidence>
<dbReference type="CDD" id="cd10538">
    <property type="entry name" value="SET_SETDB-like"/>
    <property type="match status" value="1"/>
</dbReference>
<dbReference type="PANTHER" id="PTHR46450:SF24">
    <property type="entry name" value="HISTONE-LYSINE N-METHYLTRANSFERASE SUVR4"/>
    <property type="match status" value="1"/>
</dbReference>
<evidence type="ECO:0000259" key="5">
    <source>
        <dbReference type="PROSITE" id="PS50867"/>
    </source>
</evidence>
<dbReference type="SUPFAM" id="SSF82199">
    <property type="entry name" value="SET domain"/>
    <property type="match status" value="1"/>
</dbReference>
<evidence type="ECO:0000256" key="3">
    <source>
        <dbReference type="SAM" id="MobiDB-lite"/>
    </source>
</evidence>
<feature type="compositionally biased region" description="Basic and acidic residues" evidence="3">
    <location>
        <begin position="57"/>
        <end position="70"/>
    </location>
</feature>
<keyword evidence="2" id="KW-0158">Chromosome</keyword>
<feature type="domain" description="Pre-SET" evidence="5">
    <location>
        <begin position="649"/>
        <end position="748"/>
    </location>
</feature>
<feature type="region of interest" description="Disordered" evidence="3">
    <location>
        <begin position="384"/>
        <end position="403"/>
    </location>
</feature>
<name>A0AAV5LNY9_9ROSI</name>
<evidence type="ECO:0000256" key="1">
    <source>
        <dbReference type="ARBA" id="ARBA00004286"/>
    </source>
</evidence>
<reference evidence="6 7" key="1">
    <citation type="journal article" date="2021" name="Commun. Biol.">
        <title>The genome of Shorea leprosula (Dipterocarpaceae) highlights the ecological relevance of drought in aseasonal tropical rainforests.</title>
        <authorList>
            <person name="Ng K.K.S."/>
            <person name="Kobayashi M.J."/>
            <person name="Fawcett J.A."/>
            <person name="Hatakeyama M."/>
            <person name="Paape T."/>
            <person name="Ng C.H."/>
            <person name="Ang C.C."/>
            <person name="Tnah L.H."/>
            <person name="Lee C.T."/>
            <person name="Nishiyama T."/>
            <person name="Sese J."/>
            <person name="O'Brien M.J."/>
            <person name="Copetti D."/>
            <person name="Mohd Noor M.I."/>
            <person name="Ong R.C."/>
            <person name="Putra M."/>
            <person name="Sireger I.Z."/>
            <person name="Indrioko S."/>
            <person name="Kosugi Y."/>
            <person name="Izuno A."/>
            <person name="Isagi Y."/>
            <person name="Lee S.L."/>
            <person name="Shimizu K.K."/>
        </authorList>
    </citation>
    <scope>NUCLEOTIDE SEQUENCE [LARGE SCALE GENOMIC DNA]</scope>
    <source>
        <strain evidence="6">214</strain>
    </source>
</reference>
<dbReference type="Gene3D" id="2.170.270.10">
    <property type="entry name" value="SET domain"/>
    <property type="match status" value="1"/>
</dbReference>
<dbReference type="GO" id="GO:0008270">
    <property type="term" value="F:zinc ion binding"/>
    <property type="evidence" value="ECO:0007669"/>
    <property type="project" value="InterPro"/>
</dbReference>
<dbReference type="AlphaFoldDB" id="A0AAV5LNY9"/>
<dbReference type="InterPro" id="IPR046341">
    <property type="entry name" value="SET_dom_sf"/>
</dbReference>
<accession>A0AAV5LNY9</accession>
<dbReference type="GO" id="GO:0042054">
    <property type="term" value="F:histone methyltransferase activity"/>
    <property type="evidence" value="ECO:0007669"/>
    <property type="project" value="InterPro"/>
</dbReference>
<dbReference type="SMART" id="SM00317">
    <property type="entry name" value="SET"/>
    <property type="match status" value="1"/>
</dbReference>
<comment type="subcellular location">
    <subcellularLocation>
        <location evidence="1">Chromosome</location>
    </subcellularLocation>
</comment>
<evidence type="ECO:0000313" key="6">
    <source>
        <dbReference type="EMBL" id="GKV39158.1"/>
    </source>
</evidence>
<evidence type="ECO:0000256" key="2">
    <source>
        <dbReference type="ARBA" id="ARBA00022454"/>
    </source>
</evidence>
<dbReference type="InterPro" id="IPR043017">
    <property type="entry name" value="WIYLD_dom_sf"/>
</dbReference>
<feature type="compositionally biased region" description="Basic and acidic residues" evidence="3">
    <location>
        <begin position="385"/>
        <end position="395"/>
    </location>
</feature>
<evidence type="ECO:0000313" key="7">
    <source>
        <dbReference type="Proteomes" id="UP001054252"/>
    </source>
</evidence>
<dbReference type="GO" id="GO:0005634">
    <property type="term" value="C:nucleus"/>
    <property type="evidence" value="ECO:0007669"/>
    <property type="project" value="InterPro"/>
</dbReference>